<comment type="caution">
    <text evidence="1">The sequence shown here is derived from an EMBL/GenBank/DDBJ whole genome shotgun (WGS) entry which is preliminary data.</text>
</comment>
<organism evidence="1">
    <name type="scientific">marine sediment metagenome</name>
    <dbReference type="NCBI Taxonomy" id="412755"/>
    <lineage>
        <taxon>unclassified sequences</taxon>
        <taxon>metagenomes</taxon>
        <taxon>ecological metagenomes</taxon>
    </lineage>
</organism>
<dbReference type="AlphaFoldDB" id="X1KNR3"/>
<dbReference type="EMBL" id="BARV01000221">
    <property type="protein sequence ID" value="GAH95270.1"/>
    <property type="molecule type" value="Genomic_DNA"/>
</dbReference>
<evidence type="ECO:0000313" key="1">
    <source>
        <dbReference type="EMBL" id="GAH95270.1"/>
    </source>
</evidence>
<name>X1KNR3_9ZZZZ</name>
<protein>
    <submittedName>
        <fullName evidence="1">Uncharacterized protein</fullName>
    </submittedName>
</protein>
<gene>
    <name evidence="1" type="ORF">S06H3_00977</name>
</gene>
<sequence length="133" mass="13932">MARRKSDAVRVAEVQAQINLHSLLAKLLTDPLISSILAFEWIQRLSKLGWDDRQKLMIGTIDINRARAQIDSTAAIEVIKASAGAAAEIGKAAEGVARSVDYIGGVAGAMQLVKSVGPAVAALTAIPVVPPPP</sequence>
<reference evidence="1" key="1">
    <citation type="journal article" date="2014" name="Front. Microbiol.">
        <title>High frequency of phylogenetically diverse reductive dehalogenase-homologous genes in deep subseafloor sedimentary metagenomes.</title>
        <authorList>
            <person name="Kawai M."/>
            <person name="Futagami T."/>
            <person name="Toyoda A."/>
            <person name="Takaki Y."/>
            <person name="Nishi S."/>
            <person name="Hori S."/>
            <person name="Arai W."/>
            <person name="Tsubouchi T."/>
            <person name="Morono Y."/>
            <person name="Uchiyama I."/>
            <person name="Ito T."/>
            <person name="Fujiyama A."/>
            <person name="Inagaki F."/>
            <person name="Takami H."/>
        </authorList>
    </citation>
    <scope>NUCLEOTIDE SEQUENCE</scope>
    <source>
        <strain evidence="1">Expedition CK06-06</strain>
    </source>
</reference>
<accession>X1KNR3</accession>
<proteinExistence type="predicted"/>